<organism evidence="1 2">
    <name type="scientific">Vaccinium darrowii</name>
    <dbReference type="NCBI Taxonomy" id="229202"/>
    <lineage>
        <taxon>Eukaryota</taxon>
        <taxon>Viridiplantae</taxon>
        <taxon>Streptophyta</taxon>
        <taxon>Embryophyta</taxon>
        <taxon>Tracheophyta</taxon>
        <taxon>Spermatophyta</taxon>
        <taxon>Magnoliopsida</taxon>
        <taxon>eudicotyledons</taxon>
        <taxon>Gunneridae</taxon>
        <taxon>Pentapetalae</taxon>
        <taxon>asterids</taxon>
        <taxon>Ericales</taxon>
        <taxon>Ericaceae</taxon>
        <taxon>Vaccinioideae</taxon>
        <taxon>Vaccinieae</taxon>
        <taxon>Vaccinium</taxon>
    </lineage>
</organism>
<name>A0ACB7ZAN8_9ERIC</name>
<accession>A0ACB7ZAN8</accession>
<dbReference type="EMBL" id="CM037162">
    <property type="protein sequence ID" value="KAH7862843.1"/>
    <property type="molecule type" value="Genomic_DNA"/>
</dbReference>
<protein>
    <submittedName>
        <fullName evidence="1">Uncharacterized protein</fullName>
    </submittedName>
</protein>
<gene>
    <name evidence="1" type="ORF">Vadar_010183</name>
</gene>
<reference evidence="1 2" key="1">
    <citation type="journal article" date="2021" name="Hortic Res">
        <title>High-quality reference genome and annotation aids understanding of berry development for evergreen blueberry (Vaccinium darrowii).</title>
        <authorList>
            <person name="Yu J."/>
            <person name="Hulse-Kemp A.M."/>
            <person name="Babiker E."/>
            <person name="Staton M."/>
        </authorList>
    </citation>
    <scope>NUCLEOTIDE SEQUENCE [LARGE SCALE GENOMIC DNA]</scope>
    <source>
        <strain evidence="2">cv. NJ 8807/NJ 8810</strain>
        <tissue evidence="1">Young leaf</tissue>
    </source>
</reference>
<comment type="caution">
    <text evidence="1">The sequence shown here is derived from an EMBL/GenBank/DDBJ whole genome shotgun (WGS) entry which is preliminary data.</text>
</comment>
<dbReference type="Proteomes" id="UP000828048">
    <property type="component" value="Chromosome 12"/>
</dbReference>
<keyword evidence="2" id="KW-1185">Reference proteome</keyword>
<evidence type="ECO:0000313" key="1">
    <source>
        <dbReference type="EMBL" id="KAH7862843.1"/>
    </source>
</evidence>
<sequence>MSALVGGAFLSATLQVLFDRLASQNKKISDQAVKDWLDELKDVVYHAEDLVDEIATEALRCKVEAEYQSGPNLQMANNFFGG</sequence>
<proteinExistence type="predicted"/>
<evidence type="ECO:0000313" key="2">
    <source>
        <dbReference type="Proteomes" id="UP000828048"/>
    </source>
</evidence>